<accession>A0AAW9RBC7</accession>
<dbReference type="GO" id="GO:0005524">
    <property type="term" value="F:ATP binding"/>
    <property type="evidence" value="ECO:0007669"/>
    <property type="project" value="UniProtKB-KW"/>
</dbReference>
<dbReference type="InterPro" id="IPR014015">
    <property type="entry name" value="Helicase_SF3_DNA-vir"/>
</dbReference>
<evidence type="ECO:0000256" key="3">
    <source>
        <dbReference type="ARBA" id="ARBA00022840"/>
    </source>
</evidence>
<feature type="domain" description="SF3 helicase" evidence="4">
    <location>
        <begin position="396"/>
        <end position="559"/>
    </location>
</feature>
<dbReference type="InterPro" id="IPR027417">
    <property type="entry name" value="P-loop_NTPase"/>
</dbReference>
<proteinExistence type="predicted"/>
<dbReference type="Proteomes" id="UP001378188">
    <property type="component" value="Unassembled WGS sequence"/>
</dbReference>
<dbReference type="InterPro" id="IPR006500">
    <property type="entry name" value="Helicase_put_C_phage/plasmid"/>
</dbReference>
<comment type="caution">
    <text evidence="5">The sequence shown here is derived from an EMBL/GenBank/DDBJ whole genome shotgun (WGS) entry which is preliminary data.</text>
</comment>
<evidence type="ECO:0000313" key="6">
    <source>
        <dbReference type="Proteomes" id="UP001378188"/>
    </source>
</evidence>
<dbReference type="PANTHER" id="PTHR35372">
    <property type="entry name" value="ATP BINDING PROTEIN-RELATED"/>
    <property type="match status" value="1"/>
</dbReference>
<organism evidence="5 6">
    <name type="scientific">Microbaculum marinum</name>
    <dbReference type="NCBI Taxonomy" id="1764581"/>
    <lineage>
        <taxon>Bacteria</taxon>
        <taxon>Pseudomonadati</taxon>
        <taxon>Pseudomonadota</taxon>
        <taxon>Alphaproteobacteria</taxon>
        <taxon>Hyphomicrobiales</taxon>
        <taxon>Tepidamorphaceae</taxon>
        <taxon>Microbaculum</taxon>
    </lineage>
</organism>
<evidence type="ECO:0000256" key="2">
    <source>
        <dbReference type="ARBA" id="ARBA00022801"/>
    </source>
</evidence>
<name>A0AAW9RBC7_9HYPH</name>
<dbReference type="PANTHER" id="PTHR35372:SF2">
    <property type="entry name" value="SF3 HELICASE DOMAIN-CONTAINING PROTEIN"/>
    <property type="match status" value="1"/>
</dbReference>
<dbReference type="Gene3D" id="3.40.50.300">
    <property type="entry name" value="P-loop containing nucleotide triphosphate hydrolases"/>
    <property type="match status" value="1"/>
</dbReference>
<dbReference type="PROSITE" id="PS51206">
    <property type="entry name" value="SF3_HELICASE_1"/>
    <property type="match status" value="1"/>
</dbReference>
<evidence type="ECO:0000256" key="1">
    <source>
        <dbReference type="ARBA" id="ARBA00022741"/>
    </source>
</evidence>
<sequence>MVQTGVILVDLDHGDIAAKRDHLVRHLGHPSLEVASGGITDDGQAKRHLYWRLIEAASGEDVVRVAALRGLLAARVDGDPAFRSGHQPIRVAGTIHGKGGRRASVRILAQGAHEYELGELAEIIAGMPPMPGLPGPLERDRVGPGGLTPHDLATTTIAAGGQGGETRFTALSKVIGHWLRNARLGVCTIEAAWNAVQDHNAAMMVPPWEEDRLRREFDALLAKDIADKGHLPTRGQGGLEGDPTPIAPPLSDDAIAADFADSHGQNWKYVPAWGAWHQWCGNVWKPDVTGLVRELARQVCRSAARQASKPGEARHMASDKKMSAVLRVAAADPRIAVAPSRWDAHQMLLNTPSGVIDLTTAEISSHCPDLLISQMTTASRGSDCPRWTTFLREITDGDAALQAYLARLAGYCLTGSTREQAFAFLHGHGANGKSVFLQTLASIMGSYAATAALDTFMASRADRHLTELAGLRAARLVLVSETEAGRSWAEGRIKAVTGGEKLRANFMRRDHFEFVPQFKLLVAGNHRPALVGVGEAMRRRLHLVPFAVTIPAEHRDARLAEKLLAERDGILGWMLAGCAAWQREGLAPPACVMAAAEDYFEAEDLVGQWIQERCIRSPECTAAAAQLFQSWKAWAEEGGFAPGSQKSLGEALRARGFRPTTVRRGRGWSGIGIHWSSTSAEPGE</sequence>
<dbReference type="NCBIfam" id="TIGR01613">
    <property type="entry name" value="primase_Cterm"/>
    <property type="match status" value="1"/>
</dbReference>
<gene>
    <name evidence="5" type="ORF">V3328_04725</name>
</gene>
<dbReference type="EMBL" id="JAZHOF010000002">
    <property type="protein sequence ID" value="MEJ8570764.1"/>
    <property type="molecule type" value="Genomic_DNA"/>
</dbReference>
<dbReference type="GO" id="GO:0016787">
    <property type="term" value="F:hydrolase activity"/>
    <property type="evidence" value="ECO:0007669"/>
    <property type="project" value="UniProtKB-KW"/>
</dbReference>
<dbReference type="RefSeq" id="WP_340328510.1">
    <property type="nucleotide sequence ID" value="NZ_JAZHOF010000002.1"/>
</dbReference>
<dbReference type="InterPro" id="IPR045455">
    <property type="entry name" value="NrS-1_pol-like_helicase"/>
</dbReference>
<protein>
    <submittedName>
        <fullName evidence="5">Phage/plasmid primase, P4 family</fullName>
    </submittedName>
</protein>
<dbReference type="InterPro" id="IPR014818">
    <property type="entry name" value="Phage/plasmid_primase_P4_C"/>
</dbReference>
<dbReference type="AlphaFoldDB" id="A0AAW9RBC7"/>
<dbReference type="Pfam" id="PF08706">
    <property type="entry name" value="D5_N"/>
    <property type="match status" value="1"/>
</dbReference>
<dbReference type="Pfam" id="PF19263">
    <property type="entry name" value="DUF5906"/>
    <property type="match status" value="1"/>
</dbReference>
<reference evidence="5 6" key="1">
    <citation type="submission" date="2024-02" db="EMBL/GenBank/DDBJ databases">
        <title>Genome analysis and characterization of Microbaculum marinisediminis sp. nov., isolated from marine sediment.</title>
        <authorList>
            <person name="Du Z.-J."/>
            <person name="Ye Y.-Q."/>
            <person name="Zhang Z.-R."/>
            <person name="Yuan S.-M."/>
            <person name="Zhang X.-Y."/>
        </authorList>
    </citation>
    <scope>NUCLEOTIDE SEQUENCE [LARGE SCALE GENOMIC DNA]</scope>
    <source>
        <strain evidence="5 6">SDUM1044001</strain>
    </source>
</reference>
<keyword evidence="2" id="KW-0378">Hydrolase</keyword>
<dbReference type="SMART" id="SM00885">
    <property type="entry name" value="D5_N"/>
    <property type="match status" value="1"/>
</dbReference>
<keyword evidence="6" id="KW-1185">Reference proteome</keyword>
<evidence type="ECO:0000313" key="5">
    <source>
        <dbReference type="EMBL" id="MEJ8570764.1"/>
    </source>
</evidence>
<keyword evidence="1" id="KW-0547">Nucleotide-binding</keyword>
<evidence type="ECO:0000259" key="4">
    <source>
        <dbReference type="PROSITE" id="PS51206"/>
    </source>
</evidence>
<dbReference type="InterPro" id="IPR051620">
    <property type="entry name" value="ORF904-like_C"/>
</dbReference>
<keyword evidence="3" id="KW-0067">ATP-binding</keyword>